<feature type="non-terminal residue" evidence="1">
    <location>
        <position position="196"/>
    </location>
</feature>
<reference evidence="1" key="1">
    <citation type="submission" date="2018-05" db="EMBL/GenBank/DDBJ databases">
        <authorList>
            <person name="Lanie J.A."/>
            <person name="Ng W.-L."/>
            <person name="Kazmierczak K.M."/>
            <person name="Andrzejewski T.M."/>
            <person name="Davidsen T.M."/>
            <person name="Wayne K.J."/>
            <person name="Tettelin H."/>
            <person name="Glass J.I."/>
            <person name="Rusch D."/>
            <person name="Podicherti R."/>
            <person name="Tsui H.-C.T."/>
            <person name="Winkler M.E."/>
        </authorList>
    </citation>
    <scope>NUCLEOTIDE SEQUENCE</scope>
</reference>
<accession>A0A382NG90</accession>
<sequence>VNKTRIAPLSKSQYLRGLQCHKSLWLLKKKKIKPRPPDEFLQAIFDEGTRVGEEAQKLFPGGKLIEFEGSSFEEKINKTKEYLASGESTIYEATFKFDDILVMVDILNKGKNGWDFYEVKSATDVYKDQLLNVKDVYVKDVAIQYYVLKGSGLDIASAFLVHIDNKYVRKGPLEVDKFFSIVDLTEEVVDNQIEVN</sequence>
<dbReference type="EMBL" id="UINC01099786">
    <property type="protein sequence ID" value="SVC59325.1"/>
    <property type="molecule type" value="Genomic_DNA"/>
</dbReference>
<name>A0A382NG90_9ZZZZ</name>
<proteinExistence type="predicted"/>
<dbReference type="AlphaFoldDB" id="A0A382NG90"/>
<protein>
    <recommendedName>
        <fullName evidence="2">DUF83 domain-containing protein</fullName>
    </recommendedName>
</protein>
<gene>
    <name evidence="1" type="ORF">METZ01_LOCUS312179</name>
</gene>
<evidence type="ECO:0000313" key="1">
    <source>
        <dbReference type="EMBL" id="SVC59325.1"/>
    </source>
</evidence>
<evidence type="ECO:0008006" key="2">
    <source>
        <dbReference type="Google" id="ProtNLM"/>
    </source>
</evidence>
<feature type="non-terminal residue" evidence="1">
    <location>
        <position position="1"/>
    </location>
</feature>
<organism evidence="1">
    <name type="scientific">marine metagenome</name>
    <dbReference type="NCBI Taxonomy" id="408172"/>
    <lineage>
        <taxon>unclassified sequences</taxon>
        <taxon>metagenomes</taxon>
        <taxon>ecological metagenomes</taxon>
    </lineage>
</organism>